<comment type="caution">
    <text evidence="4">The sequence shown here is derived from an EMBL/GenBank/DDBJ whole genome shotgun (WGS) entry which is preliminary data.</text>
</comment>
<evidence type="ECO:0000259" key="3">
    <source>
        <dbReference type="Pfam" id="PF21027"/>
    </source>
</evidence>
<dbReference type="InterPro" id="IPR036452">
    <property type="entry name" value="Ribo_hydro-like"/>
</dbReference>
<dbReference type="Gene3D" id="3.90.245.10">
    <property type="entry name" value="Ribonucleoside hydrolase-like"/>
    <property type="match status" value="1"/>
</dbReference>
<evidence type="ECO:0000256" key="1">
    <source>
        <dbReference type="SAM" id="SignalP"/>
    </source>
</evidence>
<dbReference type="InterPro" id="IPR048527">
    <property type="entry name" value="Sde182_C"/>
</dbReference>
<keyword evidence="1" id="KW-0732">Signal</keyword>
<protein>
    <recommendedName>
        <fullName evidence="6">DUF1593-domain-containing protein</fullName>
    </recommendedName>
</protein>
<feature type="chain" id="PRO_5042864514" description="DUF1593-domain-containing protein" evidence="1">
    <location>
        <begin position="21"/>
        <end position="518"/>
    </location>
</feature>
<evidence type="ECO:0000259" key="2">
    <source>
        <dbReference type="Pfam" id="PF07632"/>
    </source>
</evidence>
<name>A0AAN8A1R3_9PEZI</name>
<dbReference type="Gene3D" id="2.60.40.10">
    <property type="entry name" value="Immunoglobulins"/>
    <property type="match status" value="1"/>
</dbReference>
<proteinExistence type="predicted"/>
<feature type="domain" description="Cellulose-binding Sde182 nucleoside hydrolase-like" evidence="2">
    <location>
        <begin position="35"/>
        <end position="303"/>
    </location>
</feature>
<dbReference type="GO" id="GO:0016799">
    <property type="term" value="F:hydrolase activity, hydrolyzing N-glycosyl compounds"/>
    <property type="evidence" value="ECO:0007669"/>
    <property type="project" value="InterPro"/>
</dbReference>
<dbReference type="AlphaFoldDB" id="A0AAN8A1R3"/>
<feature type="signal peptide" evidence="1">
    <location>
        <begin position="1"/>
        <end position="20"/>
    </location>
</feature>
<reference evidence="4" key="1">
    <citation type="submission" date="2023-08" db="EMBL/GenBank/DDBJ databases">
        <title>Black Yeasts Isolated from many extreme environments.</title>
        <authorList>
            <person name="Coleine C."/>
            <person name="Stajich J.E."/>
            <person name="Selbmann L."/>
        </authorList>
    </citation>
    <scope>NUCLEOTIDE SEQUENCE</scope>
    <source>
        <strain evidence="4">CCFEE 5810</strain>
    </source>
</reference>
<evidence type="ECO:0000313" key="4">
    <source>
        <dbReference type="EMBL" id="KAK5696004.1"/>
    </source>
</evidence>
<accession>A0AAN8A1R3</accession>
<organism evidence="4 5">
    <name type="scientific">Elasticomyces elasticus</name>
    <dbReference type="NCBI Taxonomy" id="574655"/>
    <lineage>
        <taxon>Eukaryota</taxon>
        <taxon>Fungi</taxon>
        <taxon>Dikarya</taxon>
        <taxon>Ascomycota</taxon>
        <taxon>Pezizomycotina</taxon>
        <taxon>Dothideomycetes</taxon>
        <taxon>Dothideomycetidae</taxon>
        <taxon>Mycosphaerellales</taxon>
        <taxon>Teratosphaeriaceae</taxon>
        <taxon>Elasticomyces</taxon>
    </lineage>
</organism>
<dbReference type="Pfam" id="PF21027">
    <property type="entry name" value="Sde0182_C"/>
    <property type="match status" value="1"/>
</dbReference>
<gene>
    <name evidence="4" type="ORF">LTR97_008424</name>
</gene>
<dbReference type="InterPro" id="IPR013783">
    <property type="entry name" value="Ig-like_fold"/>
</dbReference>
<sequence>MHTLLPILLPLASLIALARSQTCPPAITLDKQPQVFVMSDISNEPDDTMSFIRLLLHADQYNITGMVAVTSYWQNSSVYPDQILNTTRAYGEVVSNLNVHSDGNFPTAEYLSSVVKAGQPVYGTAGLGRANISSGALHLIDVVDGLDDDELLHCQAWGGMSVFGEALFYVQLNRIPHELNRFIRKLRVYAISDQDNVGAWVRLNFPEIPYIVSLHGWNQYNVAAWSGISGDEYYNFDIGGPDSSLVNQEYISKHFQLGPLGSHYPDIAFIMEGDSPSLMHTMMNGVNGGPVDHPEWGGWGGRYILHDLTRQIMIYSDAVDIVVGNNGHNFTSNHATIWRWRQAYQDEMSARVQWSIQGNYSAGSHPPVVSVNGSCGSDPLFVDSVYPKQVLTFDASGTYDPDANQTGRNPLSYHWFHYREPSATQTNINAEVPWLNFTLSNNGTIARTTLPTAEKACAAPNALQAARGVQETCQQYHVILEVTGSGTPPIRRYKRLVLNVQPSASNSTTARRRKRDEL</sequence>
<evidence type="ECO:0000313" key="5">
    <source>
        <dbReference type="Proteomes" id="UP001310594"/>
    </source>
</evidence>
<dbReference type="Pfam" id="PF07632">
    <property type="entry name" value="Sde182_NH-like"/>
    <property type="match status" value="1"/>
</dbReference>
<evidence type="ECO:0008006" key="6">
    <source>
        <dbReference type="Google" id="ProtNLM"/>
    </source>
</evidence>
<dbReference type="InterPro" id="IPR011483">
    <property type="entry name" value="Sde182_NH-like"/>
</dbReference>
<dbReference type="EMBL" id="JAVRQU010000013">
    <property type="protein sequence ID" value="KAK5696004.1"/>
    <property type="molecule type" value="Genomic_DNA"/>
</dbReference>
<dbReference type="Proteomes" id="UP001310594">
    <property type="component" value="Unassembled WGS sequence"/>
</dbReference>
<feature type="domain" description="Cellulose-binding Sde182 C-terminal" evidence="3">
    <location>
        <begin position="391"/>
        <end position="500"/>
    </location>
</feature>